<evidence type="ECO:0000256" key="1">
    <source>
        <dbReference type="SAM" id="MobiDB-lite"/>
    </source>
</evidence>
<dbReference type="Proteomes" id="UP001373714">
    <property type="component" value="Unassembled WGS sequence"/>
</dbReference>
<gene>
    <name evidence="2" type="ORF">TWF730_008452</name>
</gene>
<reference evidence="2 3" key="1">
    <citation type="submission" date="2019-10" db="EMBL/GenBank/DDBJ databases">
        <authorList>
            <person name="Palmer J.M."/>
        </authorList>
    </citation>
    <scope>NUCLEOTIDE SEQUENCE [LARGE SCALE GENOMIC DNA]</scope>
    <source>
        <strain evidence="2 3">TWF730</strain>
    </source>
</reference>
<name>A0AAV9V520_9PEZI</name>
<organism evidence="2 3">
    <name type="scientific">Orbilia blumenaviensis</name>
    <dbReference type="NCBI Taxonomy" id="1796055"/>
    <lineage>
        <taxon>Eukaryota</taxon>
        <taxon>Fungi</taxon>
        <taxon>Dikarya</taxon>
        <taxon>Ascomycota</taxon>
        <taxon>Pezizomycotina</taxon>
        <taxon>Orbiliomycetes</taxon>
        <taxon>Orbiliales</taxon>
        <taxon>Orbiliaceae</taxon>
        <taxon>Orbilia</taxon>
    </lineage>
</organism>
<keyword evidence="3" id="KW-1185">Reference proteome</keyword>
<evidence type="ECO:0000313" key="3">
    <source>
        <dbReference type="Proteomes" id="UP001373714"/>
    </source>
</evidence>
<accession>A0AAV9V520</accession>
<protein>
    <submittedName>
        <fullName evidence="2">Uncharacterized protein</fullName>
    </submittedName>
</protein>
<evidence type="ECO:0000313" key="2">
    <source>
        <dbReference type="EMBL" id="KAK6354032.1"/>
    </source>
</evidence>
<dbReference type="EMBL" id="JAVHNS010000005">
    <property type="protein sequence ID" value="KAK6354032.1"/>
    <property type="molecule type" value="Genomic_DNA"/>
</dbReference>
<dbReference type="AlphaFoldDB" id="A0AAV9V520"/>
<feature type="region of interest" description="Disordered" evidence="1">
    <location>
        <begin position="1"/>
        <end position="75"/>
    </location>
</feature>
<sequence>MSRPISQKRPPGTSINPSMSLSRYLQPSKPSGKASKPRVTPVSQKTKPITKYKSELSKTPVNLSKRKAESKNASPALLHSVQAGRIEKAYQKGKQQDSGNAGAVCDSPVVSNTSWPCDSVETFAWGVTSFTDEDGNIIKTKPLKEPLEPANLNIKISAIRTEEFKIIALMANDIKNVFPTENDEYWDYVMKCFRDFEKAARHTSNSSKANFEYYCSQLYIVKGLYPTLRKSILGYRNLYRQLGAQRMKDQIFMEVQTKMWGLTYYLGGIQRLWEIFLDRCDDLRRFSLVLSRTNQDLPQNAITEIFKMSVLTHTITEELKQMATEITQLKTFMTDMKASPDEEVKAKMLNIIERKLTRSKTSMYTFDSYTIKRRCDTPQIVVAPAQVMTLPT</sequence>
<proteinExistence type="predicted"/>
<feature type="compositionally biased region" description="Polar residues" evidence="1">
    <location>
        <begin position="13"/>
        <end position="29"/>
    </location>
</feature>
<comment type="caution">
    <text evidence="2">The sequence shown here is derived from an EMBL/GenBank/DDBJ whole genome shotgun (WGS) entry which is preliminary data.</text>
</comment>